<reference evidence="1 2" key="1">
    <citation type="journal article" date="2012" name="J. Bacteriol.">
        <title>Complete genome sequence of Enterobacter aerogenes KCTC 2190.</title>
        <authorList>
            <person name="Shin S.H."/>
            <person name="Kim S."/>
            <person name="Kim J.Y."/>
            <person name="Lee S."/>
            <person name="Um Y."/>
            <person name="Oh M.K."/>
            <person name="Kim Y.R."/>
            <person name="Lee J."/>
            <person name="Yang K.S."/>
        </authorList>
    </citation>
    <scope>NUCLEOTIDE SEQUENCE [LARGE SCALE GENOMIC DNA]</scope>
    <source>
        <strain evidence="1 2">KCTC 2190</strain>
    </source>
</reference>
<dbReference type="HOGENOM" id="CLU_129204_1_1_6"/>
<evidence type="ECO:0000313" key="2">
    <source>
        <dbReference type="Proteomes" id="UP000008881"/>
    </source>
</evidence>
<keyword evidence="2" id="KW-1185">Reference proteome</keyword>
<proteinExistence type="predicted"/>
<dbReference type="EMBL" id="CP002824">
    <property type="protein sequence ID" value="AEG95464.1"/>
    <property type="molecule type" value="Genomic_DNA"/>
</dbReference>
<protein>
    <recommendedName>
        <fullName evidence="3">Ypjf toxin protein</fullName>
    </recommendedName>
</protein>
<dbReference type="KEGG" id="eae:EAE_02645"/>
<evidence type="ECO:0000313" key="1">
    <source>
        <dbReference type="EMBL" id="AEG95464.1"/>
    </source>
</evidence>
<dbReference type="InterPro" id="IPR009610">
    <property type="entry name" value="CbtA_toxin"/>
</dbReference>
<dbReference type="OrthoDB" id="6580484at2"/>
<sequence>MKFQPATNMRAAKLYLSPVAVLQMLVTQLLEQHYGFTQNEIPFCDEIVIQEHIDADITLANAVNFLVEKYELAPIDHRGFSWNKHHISQLLIL</sequence>
<gene>
    <name evidence="1" type="ordered locus">EAE_02645</name>
</gene>
<dbReference type="Pfam" id="PF06755">
    <property type="entry name" value="CbtA_toxin"/>
    <property type="match status" value="1"/>
</dbReference>
<dbReference type="PATRIC" id="fig|1028307.3.peg.528"/>
<name>A0A0H3FKX5_KLEAK</name>
<organism evidence="1 2">
    <name type="scientific">Klebsiella aerogenes (strain ATCC 13048 / DSM 30053 / CCUG 1429 / JCM 1235 / KCTC 2190 / NBRC 13534 / NCIMB 10102 / NCTC 10006 / CDC 819-56)</name>
    <name type="common">Enterobacter aerogenes</name>
    <dbReference type="NCBI Taxonomy" id="1028307"/>
    <lineage>
        <taxon>Bacteria</taxon>
        <taxon>Pseudomonadati</taxon>
        <taxon>Pseudomonadota</taxon>
        <taxon>Gammaproteobacteria</taxon>
        <taxon>Enterobacterales</taxon>
        <taxon>Enterobacteriaceae</taxon>
        <taxon>Klebsiella/Raoultella group</taxon>
        <taxon>Klebsiella</taxon>
    </lineage>
</organism>
<dbReference type="Proteomes" id="UP000008881">
    <property type="component" value="Chromosome"/>
</dbReference>
<accession>A0A0H3FKX5</accession>
<evidence type="ECO:0008006" key="3">
    <source>
        <dbReference type="Google" id="ProtNLM"/>
    </source>
</evidence>
<dbReference type="AlphaFoldDB" id="A0A0H3FKX5"/>